<evidence type="ECO:0000256" key="4">
    <source>
        <dbReference type="ARBA" id="ARBA00023128"/>
    </source>
</evidence>
<feature type="non-terminal residue" evidence="8">
    <location>
        <position position="155"/>
    </location>
</feature>
<dbReference type="CDD" id="cd00432">
    <property type="entry name" value="Ribosomal_L18_L5e"/>
    <property type="match status" value="1"/>
</dbReference>
<evidence type="ECO:0000256" key="1">
    <source>
        <dbReference type="ARBA" id="ARBA00004173"/>
    </source>
</evidence>
<name>A0AAE0YKP7_9GAST</name>
<dbReference type="GO" id="GO:0008097">
    <property type="term" value="F:5S rRNA binding"/>
    <property type="evidence" value="ECO:0007669"/>
    <property type="project" value="TreeGrafter"/>
</dbReference>
<evidence type="ECO:0000313" key="9">
    <source>
        <dbReference type="Proteomes" id="UP001283361"/>
    </source>
</evidence>
<comment type="subcellular location">
    <subcellularLocation>
        <location evidence="1">Mitochondrion</location>
    </subcellularLocation>
</comment>
<evidence type="ECO:0000256" key="2">
    <source>
        <dbReference type="ARBA" id="ARBA00007116"/>
    </source>
</evidence>
<dbReference type="Gene3D" id="3.30.420.80">
    <property type="entry name" value="Ribosomal protein S11"/>
    <property type="match status" value="1"/>
</dbReference>
<reference evidence="8" key="1">
    <citation type="journal article" date="2023" name="G3 (Bethesda)">
        <title>A reference genome for the long-term kleptoplast-retaining sea slug Elysia crispata morphotype clarki.</title>
        <authorList>
            <person name="Eastman K.E."/>
            <person name="Pendleton A.L."/>
            <person name="Shaikh M.A."/>
            <person name="Suttiyut T."/>
            <person name="Ogas R."/>
            <person name="Tomko P."/>
            <person name="Gavelis G."/>
            <person name="Widhalm J.R."/>
            <person name="Wisecaver J.H."/>
        </authorList>
    </citation>
    <scope>NUCLEOTIDE SEQUENCE</scope>
    <source>
        <strain evidence="8">ECLA1</strain>
    </source>
</reference>
<dbReference type="GO" id="GO:0003735">
    <property type="term" value="F:structural constituent of ribosome"/>
    <property type="evidence" value="ECO:0007669"/>
    <property type="project" value="InterPro"/>
</dbReference>
<dbReference type="FunFam" id="3.30.420.80:FF:000005">
    <property type="entry name" value="39S ribosomal protein L18, mitochondrial"/>
    <property type="match status" value="1"/>
</dbReference>
<sequence length="155" mass="17490">MVCSTSQIEIIHNLPVKLKQSLRCLSSSPVCMSTKDNSDYVISPVYRNRNPRNLEKLGYARKRLGWKFQSPRKDYYHKLVLQRSSRHTKAWVEHCSGKIVLSASTTEYAINSQLSSFTDVSACENIGRVLAQRCLESGITAVLFDEASESASSER</sequence>
<evidence type="ECO:0000256" key="7">
    <source>
        <dbReference type="ARBA" id="ARBA00082661"/>
    </source>
</evidence>
<dbReference type="PANTHER" id="PTHR12899">
    <property type="entry name" value="39S RIBOSOMAL PROTEIN L18, MITOCHONDRIAL"/>
    <property type="match status" value="1"/>
</dbReference>
<evidence type="ECO:0000313" key="8">
    <source>
        <dbReference type="EMBL" id="KAK3749371.1"/>
    </source>
</evidence>
<dbReference type="Pfam" id="PF00861">
    <property type="entry name" value="Ribosomal_L18p"/>
    <property type="match status" value="1"/>
</dbReference>
<dbReference type="InterPro" id="IPR057268">
    <property type="entry name" value="Ribosomal_L18"/>
</dbReference>
<accession>A0AAE0YKP7</accession>
<dbReference type="GO" id="GO:0005840">
    <property type="term" value="C:ribosome"/>
    <property type="evidence" value="ECO:0007669"/>
    <property type="project" value="UniProtKB-KW"/>
</dbReference>
<evidence type="ECO:0000256" key="5">
    <source>
        <dbReference type="ARBA" id="ARBA00023274"/>
    </source>
</evidence>
<gene>
    <name evidence="8" type="ORF">RRG08_013968</name>
</gene>
<dbReference type="GO" id="GO:0005743">
    <property type="term" value="C:mitochondrial inner membrane"/>
    <property type="evidence" value="ECO:0007669"/>
    <property type="project" value="UniProtKB-ARBA"/>
</dbReference>
<keyword evidence="3" id="KW-0689">Ribosomal protein</keyword>
<keyword evidence="4" id="KW-0496">Mitochondrion</keyword>
<evidence type="ECO:0000256" key="3">
    <source>
        <dbReference type="ARBA" id="ARBA00022980"/>
    </source>
</evidence>
<keyword evidence="5" id="KW-0687">Ribonucleoprotein</keyword>
<keyword evidence="9" id="KW-1185">Reference proteome</keyword>
<dbReference type="InterPro" id="IPR005484">
    <property type="entry name" value="Ribosomal_uL18_bac/plant/anim"/>
</dbReference>
<protein>
    <recommendedName>
        <fullName evidence="6">Large ribosomal subunit protein uL18m</fullName>
    </recommendedName>
    <alternativeName>
        <fullName evidence="7">39S ribosomal protein L18, mitochondrial</fullName>
    </alternativeName>
</protein>
<organism evidence="8 9">
    <name type="scientific">Elysia crispata</name>
    <name type="common">lettuce slug</name>
    <dbReference type="NCBI Taxonomy" id="231223"/>
    <lineage>
        <taxon>Eukaryota</taxon>
        <taxon>Metazoa</taxon>
        <taxon>Spiralia</taxon>
        <taxon>Lophotrochozoa</taxon>
        <taxon>Mollusca</taxon>
        <taxon>Gastropoda</taxon>
        <taxon>Heterobranchia</taxon>
        <taxon>Euthyneura</taxon>
        <taxon>Panpulmonata</taxon>
        <taxon>Sacoglossa</taxon>
        <taxon>Placobranchoidea</taxon>
        <taxon>Plakobranchidae</taxon>
        <taxon>Elysia</taxon>
    </lineage>
</organism>
<dbReference type="PANTHER" id="PTHR12899:SF3">
    <property type="entry name" value="LARGE RIBOSOMAL SUBUNIT PROTEIN UL18M"/>
    <property type="match status" value="1"/>
</dbReference>
<dbReference type="AlphaFoldDB" id="A0AAE0YKP7"/>
<dbReference type="Proteomes" id="UP001283361">
    <property type="component" value="Unassembled WGS sequence"/>
</dbReference>
<dbReference type="GO" id="GO:1990904">
    <property type="term" value="C:ribonucleoprotein complex"/>
    <property type="evidence" value="ECO:0007669"/>
    <property type="project" value="UniProtKB-KW"/>
</dbReference>
<proteinExistence type="inferred from homology"/>
<comment type="caution">
    <text evidence="8">The sequence shown here is derived from an EMBL/GenBank/DDBJ whole genome shotgun (WGS) entry which is preliminary data.</text>
</comment>
<evidence type="ECO:0000256" key="6">
    <source>
        <dbReference type="ARBA" id="ARBA00069051"/>
    </source>
</evidence>
<comment type="similarity">
    <text evidence="2">Belongs to the universal ribosomal protein uL18 family.</text>
</comment>
<dbReference type="InterPro" id="IPR036967">
    <property type="entry name" value="Ribosomal_uS11_sf"/>
</dbReference>
<dbReference type="SUPFAM" id="SSF53137">
    <property type="entry name" value="Translational machinery components"/>
    <property type="match status" value="1"/>
</dbReference>
<dbReference type="GO" id="GO:0006412">
    <property type="term" value="P:translation"/>
    <property type="evidence" value="ECO:0007669"/>
    <property type="project" value="InterPro"/>
</dbReference>
<dbReference type="EMBL" id="JAWDGP010005944">
    <property type="protein sequence ID" value="KAK3749371.1"/>
    <property type="molecule type" value="Genomic_DNA"/>
</dbReference>